<evidence type="ECO:0000313" key="2">
    <source>
        <dbReference type="Proteomes" id="UP000719412"/>
    </source>
</evidence>
<reference evidence="1" key="1">
    <citation type="journal article" date="2020" name="J Insects Food Feed">
        <title>The yellow mealworm (Tenebrio molitor) genome: a resource for the emerging insects as food and feed industry.</title>
        <authorList>
            <person name="Eriksson T."/>
            <person name="Andere A."/>
            <person name="Kelstrup H."/>
            <person name="Emery V."/>
            <person name="Picard C."/>
        </authorList>
    </citation>
    <scope>NUCLEOTIDE SEQUENCE</scope>
    <source>
        <strain evidence="1">Stoneville</strain>
        <tissue evidence="1">Whole head</tissue>
    </source>
</reference>
<protein>
    <submittedName>
        <fullName evidence="1">Uncharacterized protein</fullName>
    </submittedName>
</protein>
<proteinExistence type="predicted"/>
<dbReference type="EMBL" id="JABDTM020008333">
    <property type="protein sequence ID" value="KAH0821334.1"/>
    <property type="molecule type" value="Genomic_DNA"/>
</dbReference>
<dbReference type="AlphaFoldDB" id="A0A8J6LG25"/>
<evidence type="ECO:0000313" key="1">
    <source>
        <dbReference type="EMBL" id="KAH0821334.1"/>
    </source>
</evidence>
<gene>
    <name evidence="1" type="ORF">GEV33_001457</name>
</gene>
<reference evidence="1" key="2">
    <citation type="submission" date="2021-08" db="EMBL/GenBank/DDBJ databases">
        <authorList>
            <person name="Eriksson T."/>
        </authorList>
    </citation>
    <scope>NUCLEOTIDE SEQUENCE</scope>
    <source>
        <strain evidence="1">Stoneville</strain>
        <tissue evidence="1">Whole head</tissue>
    </source>
</reference>
<comment type="caution">
    <text evidence="1">The sequence shown here is derived from an EMBL/GenBank/DDBJ whole genome shotgun (WGS) entry which is preliminary data.</text>
</comment>
<accession>A0A8J6LG25</accession>
<dbReference type="Proteomes" id="UP000719412">
    <property type="component" value="Unassembled WGS sequence"/>
</dbReference>
<sequence>MRDPSTSLVTKPENDYDKLKQHHHHHNLEISEMMVNQNGFHNDQISFACDTPDGVAVLLAALRVASGRLRPDLAGEQGVDGVQPVVHLLLVESLQEVAAVLAHHAERVRQPDHRQLVLGVLDLGGAQVDQGPLHGVFLVPEDEDVRPPDGLREKEEW</sequence>
<organism evidence="1 2">
    <name type="scientific">Tenebrio molitor</name>
    <name type="common">Yellow mealworm beetle</name>
    <dbReference type="NCBI Taxonomy" id="7067"/>
    <lineage>
        <taxon>Eukaryota</taxon>
        <taxon>Metazoa</taxon>
        <taxon>Ecdysozoa</taxon>
        <taxon>Arthropoda</taxon>
        <taxon>Hexapoda</taxon>
        <taxon>Insecta</taxon>
        <taxon>Pterygota</taxon>
        <taxon>Neoptera</taxon>
        <taxon>Endopterygota</taxon>
        <taxon>Coleoptera</taxon>
        <taxon>Polyphaga</taxon>
        <taxon>Cucujiformia</taxon>
        <taxon>Tenebrionidae</taxon>
        <taxon>Tenebrio</taxon>
    </lineage>
</organism>
<keyword evidence="2" id="KW-1185">Reference proteome</keyword>
<name>A0A8J6LG25_TENMO</name>